<gene>
    <name evidence="5" type="ORF">LZ519_00450</name>
</gene>
<dbReference type="SUPFAM" id="SSF51316">
    <property type="entry name" value="Mss4-like"/>
    <property type="match status" value="1"/>
</dbReference>
<keyword evidence="3" id="KW-0862">Zinc</keyword>
<dbReference type="InterPro" id="IPR052355">
    <property type="entry name" value="CENP-V-like"/>
</dbReference>
<dbReference type="Pfam" id="PF04828">
    <property type="entry name" value="GFA"/>
    <property type="match status" value="1"/>
</dbReference>
<keyword evidence="2" id="KW-0479">Metal-binding</keyword>
<dbReference type="EMBL" id="JAMGBC010000001">
    <property type="protein sequence ID" value="MCL6677794.1"/>
    <property type="molecule type" value="Genomic_DNA"/>
</dbReference>
<evidence type="ECO:0000256" key="1">
    <source>
        <dbReference type="ARBA" id="ARBA00005495"/>
    </source>
</evidence>
<protein>
    <submittedName>
        <fullName evidence="5">GFA family protein</fullName>
    </submittedName>
</protein>
<dbReference type="Gene3D" id="2.170.150.70">
    <property type="match status" value="1"/>
</dbReference>
<dbReference type="InterPro" id="IPR011057">
    <property type="entry name" value="Mss4-like_sf"/>
</dbReference>
<evidence type="ECO:0000259" key="4">
    <source>
        <dbReference type="PROSITE" id="PS51891"/>
    </source>
</evidence>
<name>A0ABT0RC17_9SPHN</name>
<reference evidence="5" key="1">
    <citation type="submission" date="2022-05" db="EMBL/GenBank/DDBJ databases">
        <authorList>
            <person name="Jo J.-H."/>
            <person name="Im W.-T."/>
        </authorList>
    </citation>
    <scope>NUCLEOTIDE SEQUENCE</scope>
    <source>
        <strain evidence="5">RG327</strain>
    </source>
</reference>
<dbReference type="RefSeq" id="WP_249866784.1">
    <property type="nucleotide sequence ID" value="NZ_JAMGBC010000001.1"/>
</dbReference>
<keyword evidence="6" id="KW-1185">Reference proteome</keyword>
<evidence type="ECO:0000256" key="3">
    <source>
        <dbReference type="ARBA" id="ARBA00022833"/>
    </source>
</evidence>
<evidence type="ECO:0000313" key="5">
    <source>
        <dbReference type="EMBL" id="MCL6677794.1"/>
    </source>
</evidence>
<proteinExistence type="inferred from homology"/>
<comment type="similarity">
    <text evidence="1">Belongs to the Gfa family.</text>
</comment>
<accession>A0ABT0RC17</accession>
<feature type="domain" description="CENP-V/GFA" evidence="4">
    <location>
        <begin position="3"/>
        <end position="109"/>
    </location>
</feature>
<dbReference type="InterPro" id="IPR006913">
    <property type="entry name" value="CENP-V/GFA"/>
</dbReference>
<dbReference type="Proteomes" id="UP001165343">
    <property type="component" value="Unassembled WGS sequence"/>
</dbReference>
<sequence length="127" mass="13809">MKASGGCHCGAVRFEAELPEPPVPALDCNCSVCSMTGFLHIVVPHTEFELISGRDALKSYRFGTGTAEHLFCGNCGVKSFYQPRSHPDAWSVNAHCLDEPLELAVEQFDGRNWGQAKANLDAKQAGR</sequence>
<evidence type="ECO:0000313" key="6">
    <source>
        <dbReference type="Proteomes" id="UP001165343"/>
    </source>
</evidence>
<dbReference type="PANTHER" id="PTHR28620:SF1">
    <property type="entry name" value="CENP-V_GFA DOMAIN-CONTAINING PROTEIN"/>
    <property type="match status" value="1"/>
</dbReference>
<dbReference type="PANTHER" id="PTHR28620">
    <property type="entry name" value="CENTROMERE PROTEIN V"/>
    <property type="match status" value="1"/>
</dbReference>
<comment type="caution">
    <text evidence="5">The sequence shown here is derived from an EMBL/GenBank/DDBJ whole genome shotgun (WGS) entry which is preliminary data.</text>
</comment>
<dbReference type="PROSITE" id="PS51891">
    <property type="entry name" value="CENP_V_GFA"/>
    <property type="match status" value="1"/>
</dbReference>
<organism evidence="5 6">
    <name type="scientific">Sphingomonas anseongensis</name>
    <dbReference type="NCBI Taxonomy" id="2908207"/>
    <lineage>
        <taxon>Bacteria</taxon>
        <taxon>Pseudomonadati</taxon>
        <taxon>Pseudomonadota</taxon>
        <taxon>Alphaproteobacteria</taxon>
        <taxon>Sphingomonadales</taxon>
        <taxon>Sphingomonadaceae</taxon>
        <taxon>Sphingomonas</taxon>
    </lineage>
</organism>
<evidence type="ECO:0000256" key="2">
    <source>
        <dbReference type="ARBA" id="ARBA00022723"/>
    </source>
</evidence>